<dbReference type="RefSeq" id="WP_003786475.1">
    <property type="nucleotide sequence ID" value="NZ_CP045141.1"/>
</dbReference>
<protein>
    <recommendedName>
        <fullName evidence="5">Outer membrane protein beta-barrel domain-containing protein</fullName>
    </recommendedName>
</protein>
<dbReference type="AlphaFoldDB" id="A0AAX2J7N4"/>
<dbReference type="InterPro" id="IPR011250">
    <property type="entry name" value="OMP/PagP_B-barrel"/>
</dbReference>
<comment type="subcellular location">
    <subcellularLocation>
        <location evidence="1">Cell outer membrane</location>
    </subcellularLocation>
</comment>
<keyword evidence="2" id="KW-0732">Signal</keyword>
<proteinExistence type="predicted"/>
<dbReference type="Proteomes" id="UP000248598">
    <property type="component" value="Chromosome 1"/>
</dbReference>
<organism evidence="3 4">
    <name type="scientific">Kingella kingae</name>
    <dbReference type="NCBI Taxonomy" id="504"/>
    <lineage>
        <taxon>Bacteria</taxon>
        <taxon>Pseudomonadati</taxon>
        <taxon>Pseudomonadota</taxon>
        <taxon>Betaproteobacteria</taxon>
        <taxon>Neisseriales</taxon>
        <taxon>Neisseriaceae</taxon>
        <taxon>Kingella</taxon>
    </lineage>
</organism>
<name>A0AAX2J7N4_KINKI</name>
<evidence type="ECO:0000313" key="3">
    <source>
        <dbReference type="EMBL" id="SQH25493.1"/>
    </source>
</evidence>
<evidence type="ECO:0000256" key="1">
    <source>
        <dbReference type="ARBA" id="ARBA00004442"/>
    </source>
</evidence>
<evidence type="ECO:0000256" key="2">
    <source>
        <dbReference type="SAM" id="SignalP"/>
    </source>
</evidence>
<dbReference type="Gene3D" id="2.40.160.170">
    <property type="match status" value="1"/>
</dbReference>
<dbReference type="GO" id="GO:0009279">
    <property type="term" value="C:cell outer membrane"/>
    <property type="evidence" value="ECO:0007669"/>
    <property type="project" value="UniProtKB-SubCell"/>
</dbReference>
<dbReference type="EMBL" id="LS483426">
    <property type="protein sequence ID" value="SQH25493.1"/>
    <property type="molecule type" value="Genomic_DNA"/>
</dbReference>
<reference evidence="3 4" key="1">
    <citation type="submission" date="2018-06" db="EMBL/GenBank/DDBJ databases">
        <authorList>
            <consortium name="Pathogen Informatics"/>
            <person name="Doyle S."/>
        </authorList>
    </citation>
    <scope>NUCLEOTIDE SEQUENCE [LARGE SCALE GENOMIC DNA]</scope>
    <source>
        <strain evidence="3 4">NCTC10529</strain>
    </source>
</reference>
<evidence type="ECO:0000313" key="4">
    <source>
        <dbReference type="Proteomes" id="UP000248598"/>
    </source>
</evidence>
<evidence type="ECO:0008006" key="5">
    <source>
        <dbReference type="Google" id="ProtNLM"/>
    </source>
</evidence>
<accession>A0AAX2J7N4</accession>
<gene>
    <name evidence="3" type="ORF">NCTC10529_01693</name>
</gene>
<feature type="signal peptide" evidence="2">
    <location>
        <begin position="1"/>
        <end position="21"/>
    </location>
</feature>
<dbReference type="SUPFAM" id="SSF56925">
    <property type="entry name" value="OMPA-like"/>
    <property type="match status" value="1"/>
</dbReference>
<feature type="chain" id="PRO_5043903801" description="Outer membrane protein beta-barrel domain-containing protein" evidence="2">
    <location>
        <begin position="22"/>
        <end position="240"/>
    </location>
</feature>
<dbReference type="GeneID" id="93262967"/>
<sequence length="240" mass="25810">MLKTKYLASLLLALSVGTAWADDAAGVEIYGTAGVPGFGVGVGYGINEQFGVRGDFTTMGRITRKFDEDAIRYSGKLSSNKFNLYGDFYPFANSFRLTAGLSFGRTKVEATGQGIGNTTQSFTIGGKTYQVTTDNNDKVNASVRYPAVSPYIGIGWGHNAKKREAGTFGFNADLGIYIGKPKVSVDLSSSLNDKLTVQEGGADAAAKVNERVNAERDKIEDRIGKYRVIPAINVGVSYYF</sequence>